<dbReference type="NCBIfam" id="NF006119">
    <property type="entry name" value="PRK08264.1-5"/>
    <property type="match status" value="1"/>
</dbReference>
<dbReference type="PRINTS" id="PR00081">
    <property type="entry name" value="GDHRDH"/>
</dbReference>
<dbReference type="PANTHER" id="PTHR43391:SF91">
    <property type="entry name" value="OS04G0390700 PROTEIN"/>
    <property type="match status" value="1"/>
</dbReference>
<comment type="caution">
    <text evidence="4">The sequence shown here is derived from an EMBL/GenBank/DDBJ whole genome shotgun (WGS) entry which is preliminary data.</text>
</comment>
<organism evidence="4 5">
    <name type="scientific">Gryllotalpicola koreensis</name>
    <dbReference type="NCBI Taxonomy" id="993086"/>
    <lineage>
        <taxon>Bacteria</taxon>
        <taxon>Bacillati</taxon>
        <taxon>Actinomycetota</taxon>
        <taxon>Actinomycetes</taxon>
        <taxon>Micrococcales</taxon>
        <taxon>Microbacteriaceae</taxon>
        <taxon>Gryllotalpicola</taxon>
    </lineage>
</organism>
<dbReference type="Proteomes" id="UP001501079">
    <property type="component" value="Unassembled WGS sequence"/>
</dbReference>
<dbReference type="InterPro" id="IPR036291">
    <property type="entry name" value="NAD(P)-bd_dom_sf"/>
</dbReference>
<keyword evidence="2" id="KW-0560">Oxidoreductase</keyword>
<dbReference type="PRINTS" id="PR00080">
    <property type="entry name" value="SDRFAMILY"/>
</dbReference>
<comment type="similarity">
    <text evidence="1 3">Belongs to the short-chain dehydrogenases/reductases (SDR) family.</text>
</comment>
<evidence type="ECO:0000313" key="5">
    <source>
        <dbReference type="Proteomes" id="UP001501079"/>
    </source>
</evidence>
<sequence length="230" mass="23929">MVQISGRRALVTGGQRGLGAAFAAELLARGAERVYVTARTPQPTDDPRLVPLALDVTSPDSVAALAEAAGDVSIVFNNAGTSASLSTLDTPVDTMKELFETNVWGALRVAQAFAPVLTDHGSSALVDIHSALSWLGGFGAYGASKAAFWSFTNSLRAELAPRGVQVLGVHLGYADTDLTAGVDAPKISPQFVAEQVIAALEAGDDEVLVDDTSRWAKSKLTGPVAELLVR</sequence>
<proteinExistence type="inferred from homology"/>
<protein>
    <submittedName>
        <fullName evidence="4">SDR family oxidoreductase</fullName>
    </submittedName>
</protein>
<reference evidence="5" key="1">
    <citation type="journal article" date="2019" name="Int. J. Syst. Evol. Microbiol.">
        <title>The Global Catalogue of Microorganisms (GCM) 10K type strain sequencing project: providing services to taxonomists for standard genome sequencing and annotation.</title>
        <authorList>
            <consortium name="The Broad Institute Genomics Platform"/>
            <consortium name="The Broad Institute Genome Sequencing Center for Infectious Disease"/>
            <person name="Wu L."/>
            <person name="Ma J."/>
        </authorList>
    </citation>
    <scope>NUCLEOTIDE SEQUENCE [LARGE SCALE GENOMIC DNA]</scope>
    <source>
        <strain evidence="5">JCM 17591</strain>
    </source>
</reference>
<name>A0ABP7ZQS5_9MICO</name>
<keyword evidence="5" id="KW-1185">Reference proteome</keyword>
<evidence type="ECO:0000256" key="2">
    <source>
        <dbReference type="ARBA" id="ARBA00023002"/>
    </source>
</evidence>
<dbReference type="Pfam" id="PF00106">
    <property type="entry name" value="adh_short"/>
    <property type="match status" value="1"/>
</dbReference>
<gene>
    <name evidence="4" type="ORF">GCM10022287_02970</name>
</gene>
<evidence type="ECO:0000313" key="4">
    <source>
        <dbReference type="EMBL" id="GAA4168217.1"/>
    </source>
</evidence>
<dbReference type="EMBL" id="BAABBW010000001">
    <property type="protein sequence ID" value="GAA4168217.1"/>
    <property type="molecule type" value="Genomic_DNA"/>
</dbReference>
<dbReference type="InterPro" id="IPR002347">
    <property type="entry name" value="SDR_fam"/>
</dbReference>
<evidence type="ECO:0000256" key="3">
    <source>
        <dbReference type="RuleBase" id="RU000363"/>
    </source>
</evidence>
<dbReference type="PANTHER" id="PTHR43391">
    <property type="entry name" value="RETINOL DEHYDROGENASE-RELATED"/>
    <property type="match status" value="1"/>
</dbReference>
<accession>A0ABP7ZQS5</accession>
<dbReference type="SUPFAM" id="SSF51735">
    <property type="entry name" value="NAD(P)-binding Rossmann-fold domains"/>
    <property type="match status" value="1"/>
</dbReference>
<dbReference type="RefSeq" id="WP_344751497.1">
    <property type="nucleotide sequence ID" value="NZ_BAABBW010000001.1"/>
</dbReference>
<dbReference type="Gene3D" id="3.40.50.720">
    <property type="entry name" value="NAD(P)-binding Rossmann-like Domain"/>
    <property type="match status" value="1"/>
</dbReference>
<evidence type="ECO:0000256" key="1">
    <source>
        <dbReference type="ARBA" id="ARBA00006484"/>
    </source>
</evidence>